<evidence type="ECO:0000256" key="1">
    <source>
        <dbReference type="ARBA" id="ARBA00001947"/>
    </source>
</evidence>
<evidence type="ECO:0000256" key="2">
    <source>
        <dbReference type="ARBA" id="ARBA00003091"/>
    </source>
</evidence>
<evidence type="ECO:0000256" key="16">
    <source>
        <dbReference type="PROSITE-ProRule" id="PRU01379"/>
    </source>
</evidence>
<evidence type="ECO:0000256" key="12">
    <source>
        <dbReference type="ARBA" id="ARBA00023026"/>
    </source>
</evidence>
<keyword evidence="13" id="KW-0482">Metalloprotease</keyword>
<evidence type="ECO:0000256" key="13">
    <source>
        <dbReference type="ARBA" id="ARBA00023049"/>
    </source>
</evidence>
<evidence type="ECO:0000256" key="14">
    <source>
        <dbReference type="ARBA" id="ARBA00023145"/>
    </source>
</evidence>
<comment type="function">
    <text evidence="2">Extracellular metalloprotease that contributes to pathogenicity.</text>
</comment>
<dbReference type="PANTHER" id="PTHR11705">
    <property type="entry name" value="PROTEASE FAMILY M14 CARBOXYPEPTIDASE A,B"/>
    <property type="match status" value="1"/>
</dbReference>
<evidence type="ECO:0000256" key="10">
    <source>
        <dbReference type="ARBA" id="ARBA00022801"/>
    </source>
</evidence>
<dbReference type="SMART" id="SM00631">
    <property type="entry name" value="Zn_pept"/>
    <property type="match status" value="1"/>
</dbReference>
<dbReference type="InterPro" id="IPR003146">
    <property type="entry name" value="M14A_act_pep"/>
</dbReference>
<feature type="compositionally biased region" description="Basic and acidic residues" evidence="18">
    <location>
        <begin position="1718"/>
        <end position="1727"/>
    </location>
</feature>
<evidence type="ECO:0000256" key="11">
    <source>
        <dbReference type="ARBA" id="ARBA00022833"/>
    </source>
</evidence>
<feature type="region of interest" description="Disordered" evidence="18">
    <location>
        <begin position="1674"/>
        <end position="1830"/>
    </location>
</feature>
<keyword evidence="22" id="KW-1185">Reference proteome</keyword>
<evidence type="ECO:0000256" key="8">
    <source>
        <dbReference type="ARBA" id="ARBA00022723"/>
    </source>
</evidence>
<comment type="cofactor">
    <cofactor evidence="1">
        <name>Zn(2+)</name>
        <dbReference type="ChEBI" id="CHEBI:29105"/>
    </cofactor>
</comment>
<keyword evidence="10" id="KW-0378">Hydrolase</keyword>
<keyword evidence="7" id="KW-0645">Protease</keyword>
<keyword evidence="15" id="KW-1015">Disulfide bond</keyword>
<comment type="subcellular location">
    <subcellularLocation>
        <location evidence="3">Secreted</location>
    </subcellularLocation>
</comment>
<dbReference type="RefSeq" id="XP_037195279.1">
    <property type="nucleotide sequence ID" value="XM_037333151.1"/>
</dbReference>
<keyword evidence="9 19" id="KW-0732">Signal</keyword>
<dbReference type="EMBL" id="JABFCT010000004">
    <property type="protein sequence ID" value="KAF5876333.1"/>
    <property type="molecule type" value="Genomic_DNA"/>
</dbReference>
<reference evidence="21 22" key="1">
    <citation type="journal article" date="2020" name="Phytopathology">
        <title>A high-quality genome resource of Botrytis fragariae, a new and rapidly spreading fungal pathogen causing strawberry gray mold in the U.S.A.</title>
        <authorList>
            <person name="Wu Y."/>
            <person name="Saski C.A."/>
            <person name="Schnabel G."/>
            <person name="Xiao S."/>
            <person name="Hu M."/>
        </authorList>
    </citation>
    <scope>NUCLEOTIDE SEQUENCE [LARGE SCALE GENOMIC DNA]</scope>
    <source>
        <strain evidence="21 22">BVB16</strain>
    </source>
</reference>
<evidence type="ECO:0000256" key="3">
    <source>
        <dbReference type="ARBA" id="ARBA00004613"/>
    </source>
</evidence>
<dbReference type="InterPro" id="IPR000834">
    <property type="entry name" value="Peptidase_M14"/>
</dbReference>
<feature type="coiled-coil region" evidence="17">
    <location>
        <begin position="1344"/>
        <end position="1461"/>
    </location>
</feature>
<feature type="coiled-coil region" evidence="17">
    <location>
        <begin position="953"/>
        <end position="1038"/>
    </location>
</feature>
<dbReference type="OrthoDB" id="3626597at2759"/>
<feature type="signal peptide" evidence="19">
    <location>
        <begin position="1"/>
        <end position="21"/>
    </location>
</feature>
<feature type="region of interest" description="Disordered" evidence="18">
    <location>
        <begin position="1537"/>
        <end position="1578"/>
    </location>
</feature>
<dbReference type="GeneID" id="59256843"/>
<dbReference type="Pfam" id="PF02244">
    <property type="entry name" value="Propep_M14"/>
    <property type="match status" value="1"/>
</dbReference>
<accession>A0A8H6EL78</accession>
<feature type="compositionally biased region" description="Basic residues" evidence="18">
    <location>
        <begin position="1728"/>
        <end position="1737"/>
    </location>
</feature>
<feature type="domain" description="Peptidase M14" evidence="20">
    <location>
        <begin position="121"/>
        <end position="423"/>
    </location>
</feature>
<dbReference type="SUPFAM" id="SSF54897">
    <property type="entry name" value="Protease propeptides/inhibitors"/>
    <property type="match status" value="1"/>
</dbReference>
<evidence type="ECO:0000256" key="15">
    <source>
        <dbReference type="ARBA" id="ARBA00023157"/>
    </source>
</evidence>
<dbReference type="InterPro" id="IPR036990">
    <property type="entry name" value="M14A-like_propep"/>
</dbReference>
<evidence type="ECO:0000256" key="18">
    <source>
        <dbReference type="SAM" id="MobiDB-lite"/>
    </source>
</evidence>
<dbReference type="InterPro" id="IPR057246">
    <property type="entry name" value="CARBOXYPEPT_ZN_1"/>
</dbReference>
<feature type="coiled-coil region" evidence="17">
    <location>
        <begin position="1580"/>
        <end position="1656"/>
    </location>
</feature>
<protein>
    <recommendedName>
        <fullName evidence="20">Peptidase M14 domain-containing protein</fullName>
    </recommendedName>
</protein>
<keyword evidence="5" id="KW-0964">Secreted</keyword>
<evidence type="ECO:0000256" key="6">
    <source>
        <dbReference type="ARBA" id="ARBA00022645"/>
    </source>
</evidence>
<evidence type="ECO:0000313" key="21">
    <source>
        <dbReference type="EMBL" id="KAF5876333.1"/>
    </source>
</evidence>
<dbReference type="SUPFAM" id="SSF53187">
    <property type="entry name" value="Zn-dependent exopeptidases"/>
    <property type="match status" value="1"/>
</dbReference>
<feature type="compositionally biased region" description="Basic residues" evidence="18">
    <location>
        <begin position="1779"/>
        <end position="1792"/>
    </location>
</feature>
<evidence type="ECO:0000256" key="5">
    <source>
        <dbReference type="ARBA" id="ARBA00022525"/>
    </source>
</evidence>
<feature type="compositionally biased region" description="Acidic residues" evidence="18">
    <location>
        <begin position="1806"/>
        <end position="1817"/>
    </location>
</feature>
<dbReference type="CDD" id="cd03860">
    <property type="entry name" value="M14_CP_A-B_like"/>
    <property type="match status" value="1"/>
</dbReference>
<dbReference type="GO" id="GO:0008270">
    <property type="term" value="F:zinc ion binding"/>
    <property type="evidence" value="ECO:0007669"/>
    <property type="project" value="InterPro"/>
</dbReference>
<dbReference type="Pfam" id="PF00246">
    <property type="entry name" value="Peptidase_M14"/>
    <property type="match status" value="1"/>
</dbReference>
<name>A0A8H6EL78_9HELO</name>
<keyword evidence="17" id="KW-0175">Coiled coil</keyword>
<keyword evidence="12" id="KW-0843">Virulence</keyword>
<feature type="region of interest" description="Disordered" evidence="18">
    <location>
        <begin position="930"/>
        <end position="950"/>
    </location>
</feature>
<dbReference type="FunFam" id="3.40.630.10:FF:000165">
    <property type="entry name" value="Glucan 1,4-alpha-glucosidase, putative"/>
    <property type="match status" value="1"/>
</dbReference>
<proteinExistence type="inferred from homology"/>
<dbReference type="PRINTS" id="PR00765">
    <property type="entry name" value="CRBOXYPTASEA"/>
</dbReference>
<evidence type="ECO:0000256" key="19">
    <source>
        <dbReference type="SAM" id="SignalP"/>
    </source>
</evidence>
<feature type="chain" id="PRO_5034890035" description="Peptidase M14 domain-containing protein" evidence="19">
    <location>
        <begin position="22"/>
        <end position="1830"/>
    </location>
</feature>
<feature type="active site" description="Proton donor/acceptor" evidence="16">
    <location>
        <position position="389"/>
    </location>
</feature>
<evidence type="ECO:0000313" key="22">
    <source>
        <dbReference type="Proteomes" id="UP000531561"/>
    </source>
</evidence>
<dbReference type="Gene3D" id="3.30.70.340">
    <property type="entry name" value="Metallocarboxypeptidase-like"/>
    <property type="match status" value="1"/>
</dbReference>
<comment type="caution">
    <text evidence="21">The sequence shown here is derived from an EMBL/GenBank/DDBJ whole genome shotgun (WGS) entry which is preliminary data.</text>
</comment>
<dbReference type="GO" id="GO:0004181">
    <property type="term" value="F:metallocarboxypeptidase activity"/>
    <property type="evidence" value="ECO:0007669"/>
    <property type="project" value="InterPro"/>
</dbReference>
<evidence type="ECO:0000256" key="7">
    <source>
        <dbReference type="ARBA" id="ARBA00022670"/>
    </source>
</evidence>
<gene>
    <name evidence="21" type="ORF">Bfra_002738</name>
</gene>
<sequence>MKLSQIFTLATAAAAAGVAIAEKVNYDGYKVFRLKAQKDNIEKIDDIVSSLNLQTWKKSAKLGTADVVVPPEQIDNFLRITEDFSKQVMHSNLGESIAEEEHADTYSIEAALAPNATWFTAYHAYADHIQFLKDLVTAHPSNAEIVTAGTSIQGNPITGIHIYGSSGKGVKPAVLFHGTVHAREWITTLTVEYMAYNLLSNYASSTEIKGFVDKYDYYIFPVVNPDGFLYTQSTNRLWRKNRQTPPSSSTCYGRDINRNWEYKWSTAGGASTDPCAEDYRGLAAVDAQETKALAAYSNKIKAAQGLKLFIDFHSYSQLMMSPYGYSCTALPENNAQHQSLAAGYVAAVKAVYGTVFKYGPICSTIYAATGNSVDYHDATVGADFSFTTELRDTGTYGFVLPATQITPSVIEAYAGVKALIYPLSSHKVFGLILESAAKNLGGFLPYYLFNMWLRTAHMPRCVVPSTLPARHFRPDSVSISLRRGITRKLSQTCKAMSSGESSIRAEPTRVKNNAQSLNNFDSAHASHPQKTAETDTNMKIYRVVKDSSPDMATEKKMEDPSGGIRQEPDAHLEMFTKFLNQLEGDGYTAFKEPLPYNAATQPIATLETKPNSISTRIVPEVNVKGEEQVQVFANSLPRNKGFLGELQKPAAEKAGSYQGHETAKTGTTTSQDMEMPRRIDQTITICLHLDEKVTKELDRTVAKYSQYTPTMNNGRANVAVIKGLPVQNWRQYQVFMRFLQFWRSPFNMGRVKPAMTRLGRYWEVYWQIEDIPEILAIRQTFRQVLEDDLPHYNFAPDALWEARAVLARGLSRTQAREVVDSINIAHPDGIDLGMITRCVLVHTIFSYSKVRTTVTQSPEFPLMGVKSDQLSHGANEHTEIKTLWNRLMSQIDTTFFKASKSMKSTASRYLISFQHSYNCNAGIMEPESTTRFENRHSEQSDHHDSDEEVRQSYKTVVQERDDLRQYVSELEEQILPRFDVDGTNLAEVFVTQKNKYLERVISLEGAIAEAEAAQSYEIHRSQREKTELQHQYDELYQKTFGQNGYRDRLESAHVALELANDPQPPDVVELIRQLAHAKKERDEFDHEARRLGVWAEELKLNWNASMDDVERLRKQNEEWKNPQDNSVALQEANKEIERLRGVKEIEDSYRVEASKREVLRLQKEKIAWEEDQMKLEDCNAELSLTIRTLEDMLAASEARHSSDVEMSDVGDNESVRSSGPEILGDAVWRQWSERLWNHIQAKPQAVEDVNPGPESQQFLAVTWVKEMIELVCNRPVASFVEESTWREWANEVNDFVLNVPHEISALYQLAEEGQQSAGAEWIRQLIAYATQLPSHSELPRTFKEYQLSVEIKEARARIEELERREAGRDEAVGHTQFLNANNLLLEQALERANKKIAEKEQEIDGITGQFEDEIEQLTRNLKNSYEQKNLFKSLYEKEKKAWEENDEIKNLQRDLKMAYERGNHFVQLYERGKILSDEHEEVWKQKFDKEVVGADRHAAGLVEEAETLQGRLNGAHGVIAQLENEVANLRSQLTERNAVGSGSGPSIAVTAPSEGPQSPSSHRTLSTSSHTLSDEEESALEELKIAKTDLYNTLEEVEELKLKLGFADRAYRDMKEEFERKINTVENNAKEEVTEKERIEEKLRIAEERLQRGLEAEVRRLGREGLLGALVGEGNLTGKGRKAAPGALKPKTKVPEEEELESPPITPLESPLESPDILMKDDDEYHGPKGKKGKAGNKKVQDAVVSEAGSEGATGTRRSTRETRNKKPVYKEQPLKVLLGKRKSSAGKKRKTGERVEKVGVLEGDVGNEELGDAEDGERDKIKRRGSKMV</sequence>
<feature type="compositionally biased region" description="Low complexity" evidence="18">
    <location>
        <begin position="1558"/>
        <end position="1571"/>
    </location>
</feature>
<dbReference type="GO" id="GO:0006508">
    <property type="term" value="P:proteolysis"/>
    <property type="evidence" value="ECO:0007669"/>
    <property type="project" value="UniProtKB-KW"/>
</dbReference>
<evidence type="ECO:0000256" key="4">
    <source>
        <dbReference type="ARBA" id="ARBA00005988"/>
    </source>
</evidence>
<keyword evidence="6" id="KW-0121">Carboxypeptidase</keyword>
<feature type="compositionally biased region" description="Basic and acidic residues" evidence="18">
    <location>
        <begin position="1759"/>
        <end position="1774"/>
    </location>
</feature>
<keyword evidence="8" id="KW-0479">Metal-binding</keyword>
<evidence type="ECO:0000259" key="20">
    <source>
        <dbReference type="PROSITE" id="PS52035"/>
    </source>
</evidence>
<evidence type="ECO:0000256" key="9">
    <source>
        <dbReference type="ARBA" id="ARBA00022729"/>
    </source>
</evidence>
<dbReference type="PANTHER" id="PTHR11705:SF143">
    <property type="entry name" value="SLL0236 PROTEIN"/>
    <property type="match status" value="1"/>
</dbReference>
<organism evidence="21 22">
    <name type="scientific">Botrytis fragariae</name>
    <dbReference type="NCBI Taxonomy" id="1964551"/>
    <lineage>
        <taxon>Eukaryota</taxon>
        <taxon>Fungi</taxon>
        <taxon>Dikarya</taxon>
        <taxon>Ascomycota</taxon>
        <taxon>Pezizomycotina</taxon>
        <taxon>Leotiomycetes</taxon>
        <taxon>Helotiales</taxon>
        <taxon>Sclerotiniaceae</taxon>
        <taxon>Botrytis</taxon>
    </lineage>
</organism>
<feature type="region of interest" description="Disordered" evidence="18">
    <location>
        <begin position="1199"/>
        <end position="1218"/>
    </location>
</feature>
<dbReference type="GO" id="GO:0005576">
    <property type="term" value="C:extracellular region"/>
    <property type="evidence" value="ECO:0007669"/>
    <property type="project" value="UniProtKB-SubCell"/>
</dbReference>
<feature type="region of interest" description="Disordered" evidence="18">
    <location>
        <begin position="650"/>
        <end position="672"/>
    </location>
</feature>
<feature type="coiled-coil region" evidence="17">
    <location>
        <begin position="1151"/>
        <end position="1199"/>
    </location>
</feature>
<comment type="similarity">
    <text evidence="4 16">Belongs to the peptidase M14 family.</text>
</comment>
<dbReference type="Gene3D" id="3.40.630.10">
    <property type="entry name" value="Zn peptidases"/>
    <property type="match status" value="1"/>
</dbReference>
<keyword evidence="14" id="KW-0865">Zymogen</keyword>
<dbReference type="Proteomes" id="UP000531561">
    <property type="component" value="Unassembled WGS sequence"/>
</dbReference>
<dbReference type="PROSITE" id="PS52035">
    <property type="entry name" value="PEPTIDASE_M14"/>
    <property type="match status" value="1"/>
</dbReference>
<evidence type="ECO:0000256" key="17">
    <source>
        <dbReference type="SAM" id="Coils"/>
    </source>
</evidence>
<keyword evidence="11" id="KW-0862">Zinc</keyword>
<dbReference type="PROSITE" id="PS00132">
    <property type="entry name" value="CARBOXYPEPT_ZN_1"/>
    <property type="match status" value="1"/>
</dbReference>